<evidence type="ECO:0000256" key="1">
    <source>
        <dbReference type="ARBA" id="ARBA00009431"/>
    </source>
</evidence>
<dbReference type="PANTHER" id="PTHR11802:SF504">
    <property type="entry name" value="SERINE CARBOXYPEPTIDASE-LIKE 13"/>
    <property type="match status" value="1"/>
</dbReference>
<organism evidence="3 4">
    <name type="scientific">Cuscuta campestris</name>
    <dbReference type="NCBI Taxonomy" id="132261"/>
    <lineage>
        <taxon>Eukaryota</taxon>
        <taxon>Viridiplantae</taxon>
        <taxon>Streptophyta</taxon>
        <taxon>Embryophyta</taxon>
        <taxon>Tracheophyta</taxon>
        <taxon>Spermatophyta</taxon>
        <taxon>Magnoliopsida</taxon>
        <taxon>eudicotyledons</taxon>
        <taxon>Gunneridae</taxon>
        <taxon>Pentapetalae</taxon>
        <taxon>asterids</taxon>
        <taxon>lamiids</taxon>
        <taxon>Solanales</taxon>
        <taxon>Convolvulaceae</taxon>
        <taxon>Cuscuteae</taxon>
        <taxon>Cuscuta</taxon>
        <taxon>Cuscuta subgen. Grammica</taxon>
        <taxon>Cuscuta sect. Cleistogrammica</taxon>
    </lineage>
</organism>
<dbReference type="SUPFAM" id="SSF53474">
    <property type="entry name" value="alpha/beta-Hydrolases"/>
    <property type="match status" value="1"/>
</dbReference>
<keyword evidence="4" id="KW-1185">Reference proteome</keyword>
<keyword evidence="2" id="KW-1133">Transmembrane helix</keyword>
<evidence type="ECO:0000313" key="4">
    <source>
        <dbReference type="Proteomes" id="UP000595140"/>
    </source>
</evidence>
<dbReference type="Gene3D" id="3.40.50.12670">
    <property type="match status" value="1"/>
</dbReference>
<dbReference type="EMBL" id="OOIL02006592">
    <property type="protein sequence ID" value="VFQ98451.1"/>
    <property type="molecule type" value="Genomic_DNA"/>
</dbReference>
<dbReference type="OrthoDB" id="443318at2759"/>
<keyword evidence="2" id="KW-0812">Transmembrane</keyword>
<proteinExistence type="inferred from homology"/>
<name>A0A484NAM1_9ASTE</name>
<dbReference type="AlphaFoldDB" id="A0A484NAM1"/>
<reference evidence="3 4" key="1">
    <citation type="submission" date="2018-04" db="EMBL/GenBank/DDBJ databases">
        <authorList>
            <person name="Vogel A."/>
        </authorList>
    </citation>
    <scope>NUCLEOTIDE SEQUENCE [LARGE SCALE GENOMIC DNA]</scope>
</reference>
<dbReference type="Pfam" id="PF00450">
    <property type="entry name" value="Peptidase_S10"/>
    <property type="match status" value="1"/>
</dbReference>
<feature type="transmembrane region" description="Helical" evidence="2">
    <location>
        <begin position="26"/>
        <end position="44"/>
    </location>
</feature>
<dbReference type="FunFam" id="3.40.50.1820:FF:000072">
    <property type="entry name" value="Serine carboxypeptidase-like 19"/>
    <property type="match status" value="1"/>
</dbReference>
<evidence type="ECO:0000256" key="2">
    <source>
        <dbReference type="SAM" id="Phobius"/>
    </source>
</evidence>
<accession>A0A484NAM1</accession>
<comment type="similarity">
    <text evidence="1">Belongs to the peptidase S10 family.</text>
</comment>
<gene>
    <name evidence="3" type="ORF">CCAM_LOCUS40227</name>
</gene>
<sequence>MIPLLAHYYNSRFCTNNNKNNNNNALLLRVIGVILLVAAAVEYFPQQVISSPAGGSKVVDYLPGFDGPLPFHLETGYIGVGESEEIQLFYYFVKSETNPKDDPVILWLSGEQGCSSLTGLVYEIGPLFFEAKMYNGTLPTLWLNEQPLTKNASIIFLDQPANVGFSYSTTGAIYTDVQASNYVYQFLQKWFSVNENFISNPFYIASGSHGALIVPTIIQIISYGNEAAEKPMNLKGYILGNPKTFPGEKNFVVPFAYGMGLVSHELYQSLAESCKRRYIHVDPKNKLCSENLKEFQKLIDGLPEHHIIEPYCGLEEPEVKSSATSRRAALSELQMIKSFDEKYVNPYGDDDHERVWCRVDYHRLSNYWANHPSVQKALHVRKGFLGRKWARCNWKTLSKTYKVTIHDTIQQHAALSAKGYRSLIYSGDHDMVVPFQSTEAWIKSLNYSIHFDWVPYMVKEQVGGYTRNFTNQMTFATVKAAGHIAGEYKPEECGALIARWISGKDISTFPQDIV</sequence>
<dbReference type="InterPro" id="IPR029058">
    <property type="entry name" value="AB_hydrolase_fold"/>
</dbReference>
<protein>
    <submittedName>
        <fullName evidence="3">Uncharacterized protein</fullName>
    </submittedName>
</protein>
<dbReference type="InterPro" id="IPR001563">
    <property type="entry name" value="Peptidase_S10"/>
</dbReference>
<dbReference type="PANTHER" id="PTHR11802">
    <property type="entry name" value="SERINE PROTEASE FAMILY S10 SERINE CARBOXYPEPTIDASE"/>
    <property type="match status" value="1"/>
</dbReference>
<dbReference type="GO" id="GO:0006508">
    <property type="term" value="P:proteolysis"/>
    <property type="evidence" value="ECO:0007669"/>
    <property type="project" value="InterPro"/>
</dbReference>
<dbReference type="GO" id="GO:0016747">
    <property type="term" value="F:acyltransferase activity, transferring groups other than amino-acyl groups"/>
    <property type="evidence" value="ECO:0007669"/>
    <property type="project" value="TreeGrafter"/>
</dbReference>
<dbReference type="FunFam" id="3.40.50.12670:FF:000002">
    <property type="entry name" value="Carboxypeptidase"/>
    <property type="match status" value="1"/>
</dbReference>
<keyword evidence="2" id="KW-0472">Membrane</keyword>
<dbReference type="Gene3D" id="3.40.50.1820">
    <property type="entry name" value="alpha/beta hydrolase"/>
    <property type="match status" value="1"/>
</dbReference>
<dbReference type="Proteomes" id="UP000595140">
    <property type="component" value="Unassembled WGS sequence"/>
</dbReference>
<evidence type="ECO:0000313" key="3">
    <source>
        <dbReference type="EMBL" id="VFQ98451.1"/>
    </source>
</evidence>
<dbReference type="GO" id="GO:0004185">
    <property type="term" value="F:serine-type carboxypeptidase activity"/>
    <property type="evidence" value="ECO:0007669"/>
    <property type="project" value="InterPro"/>
</dbReference>
<dbReference type="GO" id="GO:0019748">
    <property type="term" value="P:secondary metabolic process"/>
    <property type="evidence" value="ECO:0007669"/>
    <property type="project" value="TreeGrafter"/>
</dbReference>
<dbReference type="PRINTS" id="PR00724">
    <property type="entry name" value="CRBOXYPTASEC"/>
</dbReference>